<comment type="caution">
    <text evidence="2">The sequence shown here is derived from an EMBL/GenBank/DDBJ whole genome shotgun (WGS) entry which is preliminary data.</text>
</comment>
<dbReference type="InterPro" id="IPR025295">
    <property type="entry name" value="eCIS_core_dom"/>
</dbReference>
<gene>
    <name evidence="2" type="ORF">ACFOUR_07445</name>
</gene>
<evidence type="ECO:0000313" key="2">
    <source>
        <dbReference type="EMBL" id="MFC3958204.1"/>
    </source>
</evidence>
<feature type="domain" description="eCIS core" evidence="1">
    <location>
        <begin position="91"/>
        <end position="167"/>
    </location>
</feature>
<dbReference type="EMBL" id="JBHSAQ010000003">
    <property type="protein sequence ID" value="MFC3958204.1"/>
    <property type="molecule type" value="Genomic_DNA"/>
</dbReference>
<proteinExistence type="predicted"/>
<sequence>MAPGPLGVPVLGSTEATLDESVSLGPAASERASELIAEFQNRPDEIPIDNNRQNLASLQRNKDAHDATGPAGDAGVPESVREVISSSGQSLDASIQRAVEDRMGDSFGDVRIHTGPQAANACEEINARAFTVGNHIAFNSGEYDPESPEGQHLLAHELAHVRQQTGGALSMMPQANVELEIDPDPQLEREAEATAQRVMQGGELGIQRLADTAVHVQRADKTRREVLRGEVSSTEIAAGIEEASILSVDPDRFRDAYKLAEYATTLGVTQVPVQLLNSEYGLSHTEALAVTFAVGGSIHVGKDRLHREDIYLILEIARLLGAEERVAATLERMGFDIDMEQDRPERVKSRQE</sequence>
<organism evidence="2 3">
    <name type="scientific">Halovivax cerinus</name>
    <dbReference type="NCBI Taxonomy" id="1487865"/>
    <lineage>
        <taxon>Archaea</taxon>
        <taxon>Methanobacteriati</taxon>
        <taxon>Methanobacteriota</taxon>
        <taxon>Stenosarchaea group</taxon>
        <taxon>Halobacteria</taxon>
        <taxon>Halobacteriales</taxon>
        <taxon>Natrialbaceae</taxon>
        <taxon>Halovivax</taxon>
    </lineage>
</organism>
<keyword evidence="3" id="KW-1185">Reference proteome</keyword>
<dbReference type="Pfam" id="PF13699">
    <property type="entry name" value="eCIS_core"/>
    <property type="match status" value="1"/>
</dbReference>
<reference evidence="2 3" key="1">
    <citation type="journal article" date="2019" name="Int. J. Syst. Evol. Microbiol.">
        <title>The Global Catalogue of Microorganisms (GCM) 10K type strain sequencing project: providing services to taxonomists for standard genome sequencing and annotation.</title>
        <authorList>
            <consortium name="The Broad Institute Genomics Platform"/>
            <consortium name="The Broad Institute Genome Sequencing Center for Infectious Disease"/>
            <person name="Wu L."/>
            <person name="Ma J."/>
        </authorList>
    </citation>
    <scope>NUCLEOTIDE SEQUENCE [LARGE SCALE GENOMIC DNA]</scope>
    <source>
        <strain evidence="2 3">IBRC-M 10256</strain>
    </source>
</reference>
<evidence type="ECO:0000259" key="1">
    <source>
        <dbReference type="Pfam" id="PF13699"/>
    </source>
</evidence>
<dbReference type="Proteomes" id="UP001595846">
    <property type="component" value="Unassembled WGS sequence"/>
</dbReference>
<evidence type="ECO:0000313" key="3">
    <source>
        <dbReference type="Proteomes" id="UP001595846"/>
    </source>
</evidence>
<dbReference type="AlphaFoldDB" id="A0ABD5NMK2"/>
<name>A0ABD5NMK2_9EURY</name>
<accession>A0ABD5NMK2</accession>
<dbReference type="RefSeq" id="WP_256531444.1">
    <property type="nucleotide sequence ID" value="NZ_CP101824.1"/>
</dbReference>
<dbReference type="GeneID" id="73904184"/>
<protein>
    <submittedName>
        <fullName evidence="2">DUF4157 domain-containing protein</fullName>
    </submittedName>
</protein>